<dbReference type="AlphaFoldDB" id="A0AAD4NAK2"/>
<dbReference type="InterPro" id="IPR018247">
    <property type="entry name" value="EF_Hand_1_Ca_BS"/>
</dbReference>
<comment type="caution">
    <text evidence="17">The sequence shown here is derived from an EMBL/GenBank/DDBJ whole genome shotgun (WGS) entry which is preliminary data.</text>
</comment>
<proteinExistence type="predicted"/>
<dbReference type="GO" id="GO:0016020">
    <property type="term" value="C:membrane"/>
    <property type="evidence" value="ECO:0007669"/>
    <property type="project" value="UniProtKB-SubCell"/>
</dbReference>
<sequence>MKNLWIFHLAITFTLLIGILCPPPNRQNAEEAQASNAQKDDGKSSQTAEEDSPYKFPYSKYLELVVKILESQPKFQERIRQMNEDEIKTGKIADHLDDLDNEVFDQLTKAKISEIERLREEIQQQIQREGDARNIKMPEHLDVNDWEKFTKEDLRKLIVKTVADMNEIDEERKEKFKQYEMEKKAKEDHRLAQLSEEERLKELKENEEAKKRHDEHEKLKHPGGREQLEEVWEERDHMDKQAFDPKAFFALHDLNGDGFWNDEELEALFQVELEKVYNETNPDDDPKERIEEMYRMREHVVKQMDKNGDRMISLEEFLKDSEAQDANKPDEGWDDLGKQKIYTEEELKKFEDEYARQQGYQQHPGGAQPPPQPPIQVHNQQPPAQELNPAASSQQQTDNAVPPQQKIHKVDPVYGI</sequence>
<dbReference type="PANTHER" id="PTHR19237">
    <property type="entry name" value="NUCLEOBINDIN"/>
    <property type="match status" value="1"/>
</dbReference>
<gene>
    <name evidence="17" type="ORF">DdX_02143</name>
</gene>
<evidence type="ECO:0000256" key="1">
    <source>
        <dbReference type="ARBA" id="ARBA00004170"/>
    </source>
</evidence>
<dbReference type="InterPro" id="IPR040250">
    <property type="entry name" value="Nucleobindin"/>
</dbReference>
<evidence type="ECO:0000256" key="8">
    <source>
        <dbReference type="ARBA" id="ARBA00022729"/>
    </source>
</evidence>
<evidence type="ECO:0000313" key="18">
    <source>
        <dbReference type="Proteomes" id="UP001201812"/>
    </source>
</evidence>
<dbReference type="InterPro" id="IPR057576">
    <property type="entry name" value="NUCB1_N"/>
</dbReference>
<feature type="compositionally biased region" description="Polar residues" evidence="14">
    <location>
        <begin position="390"/>
        <end position="399"/>
    </location>
</feature>
<keyword evidence="13" id="KW-0175">Coiled coil</keyword>
<evidence type="ECO:0000256" key="3">
    <source>
        <dbReference type="ARBA" id="ARBA00004555"/>
    </source>
</evidence>
<dbReference type="GO" id="GO:0070062">
    <property type="term" value="C:extracellular exosome"/>
    <property type="evidence" value="ECO:0007669"/>
    <property type="project" value="TreeGrafter"/>
</dbReference>
<dbReference type="GO" id="GO:0005509">
    <property type="term" value="F:calcium ion binding"/>
    <property type="evidence" value="ECO:0007669"/>
    <property type="project" value="TreeGrafter"/>
</dbReference>
<feature type="region of interest" description="Disordered" evidence="14">
    <location>
        <begin position="27"/>
        <end position="52"/>
    </location>
</feature>
<evidence type="ECO:0000256" key="7">
    <source>
        <dbReference type="ARBA" id="ARBA00022553"/>
    </source>
</evidence>
<protein>
    <submittedName>
        <fullName evidence="17">EF-hand domain pair domain-containing protein</fullName>
    </submittedName>
</protein>
<feature type="domain" description="NUCB1-like N-terminal" evidence="16">
    <location>
        <begin position="32"/>
        <end position="162"/>
    </location>
</feature>
<keyword evidence="9" id="KW-0677">Repeat</keyword>
<evidence type="ECO:0000256" key="15">
    <source>
        <dbReference type="SAM" id="SignalP"/>
    </source>
</evidence>
<comment type="subcellular location">
    <subcellularLocation>
        <location evidence="2">Cytoplasm</location>
    </subcellularLocation>
    <subcellularLocation>
        <location evidence="3">Golgi apparatus</location>
    </subcellularLocation>
    <subcellularLocation>
        <location evidence="1">Membrane</location>
        <topology evidence="1">Peripheral membrane protein</topology>
    </subcellularLocation>
    <subcellularLocation>
        <location evidence="4">Secreted</location>
    </subcellularLocation>
</comment>
<reference evidence="17" key="1">
    <citation type="submission" date="2022-01" db="EMBL/GenBank/DDBJ databases">
        <title>Genome Sequence Resource for Two Populations of Ditylenchus destructor, the Migratory Endoparasitic Phytonematode.</title>
        <authorList>
            <person name="Zhang H."/>
            <person name="Lin R."/>
            <person name="Xie B."/>
        </authorList>
    </citation>
    <scope>NUCLEOTIDE SEQUENCE</scope>
    <source>
        <strain evidence="17">BazhouSP</strain>
    </source>
</reference>
<evidence type="ECO:0000256" key="12">
    <source>
        <dbReference type="ARBA" id="ARBA00023136"/>
    </source>
</evidence>
<dbReference type="GO" id="GO:0005793">
    <property type="term" value="C:endoplasmic reticulum-Golgi intermediate compartment"/>
    <property type="evidence" value="ECO:0007669"/>
    <property type="project" value="TreeGrafter"/>
</dbReference>
<dbReference type="EMBL" id="JAKKPZ010000002">
    <property type="protein sequence ID" value="KAI1725484.1"/>
    <property type="molecule type" value="Genomic_DNA"/>
</dbReference>
<evidence type="ECO:0000256" key="5">
    <source>
        <dbReference type="ARBA" id="ARBA00022490"/>
    </source>
</evidence>
<evidence type="ECO:0000256" key="14">
    <source>
        <dbReference type="SAM" id="MobiDB-lite"/>
    </source>
</evidence>
<feature type="compositionally biased region" description="Basic and acidic residues" evidence="14">
    <location>
        <begin position="318"/>
        <end position="355"/>
    </location>
</feature>
<evidence type="ECO:0000256" key="2">
    <source>
        <dbReference type="ARBA" id="ARBA00004496"/>
    </source>
</evidence>
<dbReference type="PROSITE" id="PS00018">
    <property type="entry name" value="EF_HAND_1"/>
    <property type="match status" value="1"/>
</dbReference>
<evidence type="ECO:0000256" key="6">
    <source>
        <dbReference type="ARBA" id="ARBA00022525"/>
    </source>
</evidence>
<organism evidence="17 18">
    <name type="scientific">Ditylenchus destructor</name>
    <dbReference type="NCBI Taxonomy" id="166010"/>
    <lineage>
        <taxon>Eukaryota</taxon>
        <taxon>Metazoa</taxon>
        <taxon>Ecdysozoa</taxon>
        <taxon>Nematoda</taxon>
        <taxon>Chromadorea</taxon>
        <taxon>Rhabditida</taxon>
        <taxon>Tylenchina</taxon>
        <taxon>Tylenchomorpha</taxon>
        <taxon>Sphaerularioidea</taxon>
        <taxon>Anguinidae</taxon>
        <taxon>Anguininae</taxon>
        <taxon>Ditylenchus</taxon>
    </lineage>
</organism>
<feature type="signal peptide" evidence="15">
    <location>
        <begin position="1"/>
        <end position="18"/>
    </location>
</feature>
<accession>A0AAD4NAK2</accession>
<keyword evidence="6" id="KW-0964">Secreted</keyword>
<dbReference type="PANTHER" id="PTHR19237:SF20">
    <property type="entry name" value="NUCLEOBINDIN 1"/>
    <property type="match status" value="1"/>
</dbReference>
<feature type="coiled-coil region" evidence="13">
    <location>
        <begin position="186"/>
        <end position="219"/>
    </location>
</feature>
<dbReference type="Pfam" id="PF25434">
    <property type="entry name" value="NUCB1_N"/>
    <property type="match status" value="1"/>
</dbReference>
<evidence type="ECO:0000313" key="17">
    <source>
        <dbReference type="EMBL" id="KAI1725484.1"/>
    </source>
</evidence>
<dbReference type="GO" id="GO:0005794">
    <property type="term" value="C:Golgi apparatus"/>
    <property type="evidence" value="ECO:0007669"/>
    <property type="project" value="UniProtKB-SubCell"/>
</dbReference>
<evidence type="ECO:0000256" key="4">
    <source>
        <dbReference type="ARBA" id="ARBA00004613"/>
    </source>
</evidence>
<keyword evidence="5" id="KW-0963">Cytoplasm</keyword>
<dbReference type="InterPro" id="IPR011992">
    <property type="entry name" value="EF-hand-dom_pair"/>
</dbReference>
<keyword evidence="12" id="KW-0472">Membrane</keyword>
<keyword evidence="18" id="KW-1185">Reference proteome</keyword>
<evidence type="ECO:0000259" key="16">
    <source>
        <dbReference type="Pfam" id="PF25434"/>
    </source>
</evidence>
<name>A0AAD4NAK2_9BILA</name>
<evidence type="ECO:0000256" key="10">
    <source>
        <dbReference type="ARBA" id="ARBA00022837"/>
    </source>
</evidence>
<keyword evidence="11" id="KW-0333">Golgi apparatus</keyword>
<feature type="region of interest" description="Disordered" evidence="14">
    <location>
        <begin position="318"/>
        <end position="416"/>
    </location>
</feature>
<feature type="chain" id="PRO_5042135318" evidence="15">
    <location>
        <begin position="19"/>
        <end position="416"/>
    </location>
</feature>
<keyword evidence="8 15" id="KW-0732">Signal</keyword>
<evidence type="ECO:0000256" key="11">
    <source>
        <dbReference type="ARBA" id="ARBA00023034"/>
    </source>
</evidence>
<keyword evidence="7" id="KW-0597">Phosphoprotein</keyword>
<feature type="coiled-coil region" evidence="13">
    <location>
        <begin position="108"/>
        <end position="135"/>
    </location>
</feature>
<dbReference type="Gene3D" id="1.10.238.10">
    <property type="entry name" value="EF-hand"/>
    <property type="match status" value="1"/>
</dbReference>
<keyword evidence="10" id="KW-0106">Calcium</keyword>
<evidence type="ECO:0000256" key="9">
    <source>
        <dbReference type="ARBA" id="ARBA00022737"/>
    </source>
</evidence>
<dbReference type="Proteomes" id="UP001201812">
    <property type="component" value="Unassembled WGS sequence"/>
</dbReference>
<feature type="compositionally biased region" description="Low complexity" evidence="14">
    <location>
        <begin position="357"/>
        <end position="366"/>
    </location>
</feature>
<evidence type="ECO:0000256" key="13">
    <source>
        <dbReference type="SAM" id="Coils"/>
    </source>
</evidence>
<dbReference type="SUPFAM" id="SSF47473">
    <property type="entry name" value="EF-hand"/>
    <property type="match status" value="1"/>
</dbReference>